<feature type="transmembrane region" description="Helical" evidence="6">
    <location>
        <begin position="6"/>
        <end position="27"/>
    </location>
</feature>
<sequence length="64" mass="7196">MAIIFTGVLFISLLLLVLHILVCVWAYRDCISRGRSSEYAIVVLVALLFFPVAGLIVYLLIRNN</sequence>
<dbReference type="GO" id="GO:0005886">
    <property type="term" value="C:plasma membrane"/>
    <property type="evidence" value="ECO:0007669"/>
    <property type="project" value="UniProtKB-SubCell"/>
</dbReference>
<keyword evidence="9" id="KW-1185">Reference proteome</keyword>
<evidence type="ECO:0000256" key="2">
    <source>
        <dbReference type="ARBA" id="ARBA00022475"/>
    </source>
</evidence>
<comment type="subcellular location">
    <subcellularLocation>
        <location evidence="1">Cell membrane</location>
        <topology evidence="1">Multi-pass membrane protein</topology>
    </subcellularLocation>
</comment>
<protein>
    <recommendedName>
        <fullName evidence="7">Cardiolipin synthase N-terminal domain-containing protein</fullName>
    </recommendedName>
</protein>
<keyword evidence="4 6" id="KW-1133">Transmembrane helix</keyword>
<feature type="transmembrane region" description="Helical" evidence="6">
    <location>
        <begin position="39"/>
        <end position="61"/>
    </location>
</feature>
<organism evidence="8 9">
    <name type="scientific">Paenibacillus ginsengarvi</name>
    <dbReference type="NCBI Taxonomy" id="400777"/>
    <lineage>
        <taxon>Bacteria</taxon>
        <taxon>Bacillati</taxon>
        <taxon>Bacillota</taxon>
        <taxon>Bacilli</taxon>
        <taxon>Bacillales</taxon>
        <taxon>Paenibacillaceae</taxon>
        <taxon>Paenibacillus</taxon>
    </lineage>
</organism>
<dbReference type="Pfam" id="PF13396">
    <property type="entry name" value="PLDc_N"/>
    <property type="match status" value="1"/>
</dbReference>
<dbReference type="AlphaFoldDB" id="A0A3B0BSP0"/>
<dbReference type="Proteomes" id="UP000282311">
    <property type="component" value="Unassembled WGS sequence"/>
</dbReference>
<evidence type="ECO:0000313" key="9">
    <source>
        <dbReference type="Proteomes" id="UP000282311"/>
    </source>
</evidence>
<dbReference type="InterPro" id="IPR027379">
    <property type="entry name" value="CLS_N"/>
</dbReference>
<gene>
    <name evidence="8" type="ORF">D7M11_26185</name>
</gene>
<evidence type="ECO:0000256" key="5">
    <source>
        <dbReference type="ARBA" id="ARBA00023136"/>
    </source>
</evidence>
<evidence type="ECO:0000259" key="7">
    <source>
        <dbReference type="Pfam" id="PF13396"/>
    </source>
</evidence>
<keyword evidence="2" id="KW-1003">Cell membrane</keyword>
<evidence type="ECO:0000256" key="3">
    <source>
        <dbReference type="ARBA" id="ARBA00022692"/>
    </source>
</evidence>
<name>A0A3B0BSP0_9BACL</name>
<keyword evidence="3 6" id="KW-0812">Transmembrane</keyword>
<accession>A0A3B0BSP0</accession>
<proteinExistence type="predicted"/>
<feature type="domain" description="Cardiolipin synthase N-terminal" evidence="7">
    <location>
        <begin position="23"/>
        <end position="62"/>
    </location>
</feature>
<comment type="caution">
    <text evidence="8">The sequence shown here is derived from an EMBL/GenBank/DDBJ whole genome shotgun (WGS) entry which is preliminary data.</text>
</comment>
<evidence type="ECO:0000256" key="1">
    <source>
        <dbReference type="ARBA" id="ARBA00004651"/>
    </source>
</evidence>
<evidence type="ECO:0000313" key="8">
    <source>
        <dbReference type="EMBL" id="RKN75027.1"/>
    </source>
</evidence>
<dbReference type="EMBL" id="RBAH01000023">
    <property type="protein sequence ID" value="RKN75027.1"/>
    <property type="molecule type" value="Genomic_DNA"/>
</dbReference>
<evidence type="ECO:0000256" key="6">
    <source>
        <dbReference type="SAM" id="Phobius"/>
    </source>
</evidence>
<reference evidence="8 9" key="1">
    <citation type="journal article" date="2007" name="Int. J. Syst. Evol. Microbiol.">
        <title>Paenibacillus ginsengarvi sp. nov., isolated from soil from ginseng cultivation.</title>
        <authorList>
            <person name="Yoon M.H."/>
            <person name="Ten L.N."/>
            <person name="Im W.T."/>
        </authorList>
    </citation>
    <scope>NUCLEOTIDE SEQUENCE [LARGE SCALE GENOMIC DNA]</scope>
    <source>
        <strain evidence="8 9">KCTC 13059</strain>
    </source>
</reference>
<keyword evidence="5 6" id="KW-0472">Membrane</keyword>
<dbReference type="RefSeq" id="WP_120750223.1">
    <property type="nucleotide sequence ID" value="NZ_RBAH01000023.1"/>
</dbReference>
<evidence type="ECO:0000256" key="4">
    <source>
        <dbReference type="ARBA" id="ARBA00022989"/>
    </source>
</evidence>